<reference evidence="2 3" key="1">
    <citation type="submission" date="2024-05" db="EMBL/GenBank/DDBJ databases">
        <title>Genome sequencing and assembly of Indian major carp, Cirrhinus mrigala (Hamilton, 1822).</title>
        <authorList>
            <person name="Mohindra V."/>
            <person name="Chowdhury L.M."/>
            <person name="Lal K."/>
            <person name="Jena J.K."/>
        </authorList>
    </citation>
    <scope>NUCLEOTIDE SEQUENCE [LARGE SCALE GENOMIC DNA]</scope>
    <source>
        <strain evidence="2">CM1030</strain>
        <tissue evidence="2">Blood</tissue>
    </source>
</reference>
<sequence length="61" mass="7008">VIGIPEFKIEVSSDKRKTTLHVTDVPTALFDADKKRLNIRDVFGDELQYRVIYRKAKSTGK</sequence>
<dbReference type="Pfam" id="PF09294">
    <property type="entry name" value="Interfer-bind"/>
    <property type="match status" value="1"/>
</dbReference>
<feature type="non-terminal residue" evidence="2">
    <location>
        <position position="61"/>
    </location>
</feature>
<comment type="caution">
    <text evidence="2">The sequence shown here is derived from an EMBL/GenBank/DDBJ whole genome shotgun (WGS) entry which is preliminary data.</text>
</comment>
<dbReference type="SUPFAM" id="SSF49265">
    <property type="entry name" value="Fibronectin type III"/>
    <property type="match status" value="1"/>
</dbReference>
<evidence type="ECO:0000313" key="2">
    <source>
        <dbReference type="EMBL" id="KAL0156445.1"/>
    </source>
</evidence>
<keyword evidence="3" id="KW-1185">Reference proteome</keyword>
<evidence type="ECO:0000313" key="3">
    <source>
        <dbReference type="Proteomes" id="UP001529510"/>
    </source>
</evidence>
<name>A0ABD0N3Z2_CIRMR</name>
<protein>
    <recommendedName>
        <fullName evidence="1">Interferon/interleukin receptor domain-containing protein</fullName>
    </recommendedName>
</protein>
<organism evidence="2 3">
    <name type="scientific">Cirrhinus mrigala</name>
    <name type="common">Mrigala</name>
    <dbReference type="NCBI Taxonomy" id="683832"/>
    <lineage>
        <taxon>Eukaryota</taxon>
        <taxon>Metazoa</taxon>
        <taxon>Chordata</taxon>
        <taxon>Craniata</taxon>
        <taxon>Vertebrata</taxon>
        <taxon>Euteleostomi</taxon>
        <taxon>Actinopterygii</taxon>
        <taxon>Neopterygii</taxon>
        <taxon>Teleostei</taxon>
        <taxon>Ostariophysi</taxon>
        <taxon>Cypriniformes</taxon>
        <taxon>Cyprinidae</taxon>
        <taxon>Labeoninae</taxon>
        <taxon>Labeonini</taxon>
        <taxon>Cirrhinus</taxon>
    </lineage>
</organism>
<dbReference type="Gene3D" id="2.60.40.10">
    <property type="entry name" value="Immunoglobulins"/>
    <property type="match status" value="1"/>
</dbReference>
<dbReference type="InterPro" id="IPR036116">
    <property type="entry name" value="FN3_sf"/>
</dbReference>
<dbReference type="InterPro" id="IPR013783">
    <property type="entry name" value="Ig-like_fold"/>
</dbReference>
<feature type="domain" description="Interferon/interleukin receptor" evidence="1">
    <location>
        <begin position="2"/>
        <end position="59"/>
    </location>
</feature>
<dbReference type="AlphaFoldDB" id="A0ABD0N3Z2"/>
<accession>A0ABD0N3Z2</accession>
<feature type="non-terminal residue" evidence="2">
    <location>
        <position position="1"/>
    </location>
</feature>
<dbReference type="EMBL" id="JAMKFB020000024">
    <property type="protein sequence ID" value="KAL0156445.1"/>
    <property type="molecule type" value="Genomic_DNA"/>
</dbReference>
<gene>
    <name evidence="2" type="ORF">M9458_047691</name>
</gene>
<dbReference type="Proteomes" id="UP001529510">
    <property type="component" value="Unassembled WGS sequence"/>
</dbReference>
<proteinExistence type="predicted"/>
<evidence type="ECO:0000259" key="1">
    <source>
        <dbReference type="Pfam" id="PF09294"/>
    </source>
</evidence>
<dbReference type="InterPro" id="IPR015373">
    <property type="entry name" value="Interferon/interleukin_rcp_dom"/>
</dbReference>